<dbReference type="EMBL" id="VTFR01000002">
    <property type="protein sequence ID" value="TYT34961.1"/>
    <property type="molecule type" value="Genomic_DNA"/>
</dbReference>
<accession>A0ABY3P844</accession>
<gene>
    <name evidence="2" type="ORF">FZO59_04825</name>
</gene>
<sequence length="106" mass="12125">MSSKAKEVITTSKYAEFPDTLVTLELCRAFAQVEKRRVGESLRACARILARKAQNQLLIATLEEMGKSQFPETQMARIRDCIRRMETALNKNFNTRGVEQHVINSH</sequence>
<evidence type="ECO:0000259" key="1">
    <source>
        <dbReference type="Pfam" id="PF24886"/>
    </source>
</evidence>
<evidence type="ECO:0000313" key="2">
    <source>
        <dbReference type="EMBL" id="TYT34961.1"/>
    </source>
</evidence>
<reference evidence="2 3" key="1">
    <citation type="submission" date="2019-08" db="EMBL/GenBank/DDBJ databases">
        <title>The draft genome of Lelliottia nimipressuralis strain CICC 24156.</title>
        <authorList>
            <person name="Wu W."/>
            <person name="Feng Y."/>
            <person name="Zong Z."/>
        </authorList>
    </citation>
    <scope>NUCLEOTIDE SEQUENCE [LARGE SCALE GENOMIC DNA]</scope>
    <source>
        <strain evidence="2 3">CICC 24156</strain>
    </source>
</reference>
<dbReference type="InterPro" id="IPR056642">
    <property type="entry name" value="DUF7740"/>
</dbReference>
<feature type="domain" description="DUF7740" evidence="1">
    <location>
        <begin position="16"/>
        <end position="81"/>
    </location>
</feature>
<comment type="caution">
    <text evidence="2">The sequence shown here is derived from an EMBL/GenBank/DDBJ whole genome shotgun (WGS) entry which is preliminary data.</text>
</comment>
<keyword evidence="3" id="KW-1185">Reference proteome</keyword>
<dbReference type="Pfam" id="PF24886">
    <property type="entry name" value="DUF7740"/>
    <property type="match status" value="1"/>
</dbReference>
<evidence type="ECO:0000313" key="3">
    <source>
        <dbReference type="Proteomes" id="UP000323910"/>
    </source>
</evidence>
<dbReference type="RefSeq" id="WP_129036263.1">
    <property type="nucleotide sequence ID" value="NZ_SDDX01000028.1"/>
</dbReference>
<name>A0ABY3P844_9ENTR</name>
<organism evidence="2 3">
    <name type="scientific">Lelliottia nimipressuralis</name>
    <dbReference type="NCBI Taxonomy" id="69220"/>
    <lineage>
        <taxon>Bacteria</taxon>
        <taxon>Pseudomonadati</taxon>
        <taxon>Pseudomonadota</taxon>
        <taxon>Gammaproteobacteria</taxon>
        <taxon>Enterobacterales</taxon>
        <taxon>Enterobacteriaceae</taxon>
        <taxon>Lelliottia</taxon>
    </lineage>
</organism>
<protein>
    <recommendedName>
        <fullName evidence="1">DUF7740 domain-containing protein</fullName>
    </recommendedName>
</protein>
<dbReference type="Proteomes" id="UP000323910">
    <property type="component" value="Unassembled WGS sequence"/>
</dbReference>
<proteinExistence type="predicted"/>